<organism evidence="5 6">
    <name type="scientific">Pseudoalteromonas rhizosphaerae</name>
    <dbReference type="NCBI Taxonomy" id="2518973"/>
    <lineage>
        <taxon>Bacteria</taxon>
        <taxon>Pseudomonadati</taxon>
        <taxon>Pseudomonadota</taxon>
        <taxon>Gammaproteobacteria</taxon>
        <taxon>Alteromonadales</taxon>
        <taxon>Pseudoalteromonadaceae</taxon>
        <taxon>Pseudoalteromonas</taxon>
    </lineage>
</organism>
<dbReference type="SMART" id="SM00342">
    <property type="entry name" value="HTH_ARAC"/>
    <property type="match status" value="1"/>
</dbReference>
<evidence type="ECO:0000256" key="1">
    <source>
        <dbReference type="ARBA" id="ARBA00023015"/>
    </source>
</evidence>
<feature type="domain" description="HTH araC/xylS-type" evidence="4">
    <location>
        <begin position="213"/>
        <end position="313"/>
    </location>
</feature>
<dbReference type="InterPro" id="IPR050204">
    <property type="entry name" value="AraC_XylS_family_regulators"/>
</dbReference>
<dbReference type="InterPro" id="IPR018062">
    <property type="entry name" value="HTH_AraC-typ_CS"/>
</dbReference>
<dbReference type="PANTHER" id="PTHR46796">
    <property type="entry name" value="HTH-TYPE TRANSCRIPTIONAL ACTIVATOR RHAS-RELATED"/>
    <property type="match status" value="1"/>
</dbReference>
<keyword evidence="6" id="KW-1185">Reference proteome</keyword>
<dbReference type="InterPro" id="IPR018060">
    <property type="entry name" value="HTH_AraC"/>
</dbReference>
<keyword evidence="1" id="KW-0805">Transcription regulation</keyword>
<accession>A0ABW8L3U7</accession>
<name>A0ABW8L3U7_9GAMM</name>
<dbReference type="EMBL" id="JBJDOT010000058">
    <property type="protein sequence ID" value="MFK3866711.1"/>
    <property type="molecule type" value="Genomic_DNA"/>
</dbReference>
<evidence type="ECO:0000259" key="4">
    <source>
        <dbReference type="PROSITE" id="PS01124"/>
    </source>
</evidence>
<dbReference type="Gene3D" id="1.10.10.60">
    <property type="entry name" value="Homeodomain-like"/>
    <property type="match status" value="1"/>
</dbReference>
<proteinExistence type="predicted"/>
<gene>
    <name evidence="5" type="ORF">ACI2JU_22970</name>
</gene>
<evidence type="ECO:0000313" key="5">
    <source>
        <dbReference type="EMBL" id="MFK3866711.1"/>
    </source>
</evidence>
<comment type="caution">
    <text evidence="5">The sequence shown here is derived from an EMBL/GenBank/DDBJ whole genome shotgun (WGS) entry which is preliminary data.</text>
</comment>
<dbReference type="PROSITE" id="PS00041">
    <property type="entry name" value="HTH_ARAC_FAMILY_1"/>
    <property type="match status" value="1"/>
</dbReference>
<protein>
    <submittedName>
        <fullName evidence="5">Helix-turn-helix domain-containing protein</fullName>
    </submittedName>
</protein>
<dbReference type="RefSeq" id="WP_404676589.1">
    <property type="nucleotide sequence ID" value="NZ_JBJDOT010000058.1"/>
</dbReference>
<dbReference type="PANTHER" id="PTHR46796:SF12">
    <property type="entry name" value="HTH-TYPE DNA-BINDING TRANSCRIPTIONAL ACTIVATOR EUTR"/>
    <property type="match status" value="1"/>
</dbReference>
<reference evidence="5 6" key="1">
    <citation type="submission" date="2024-11" db="EMBL/GenBank/DDBJ databases">
        <title>The Natural Products Discovery Center: Release of the First 8490 Sequenced Strains for Exploring Actinobacteria Biosynthetic Diversity.</title>
        <authorList>
            <person name="Kalkreuter E."/>
            <person name="Kautsar S.A."/>
            <person name="Yang D."/>
            <person name="Bader C.D."/>
            <person name="Teijaro C.N."/>
            <person name="Fluegel L."/>
            <person name="Davis C.M."/>
            <person name="Simpson J.R."/>
            <person name="Lauterbach L."/>
            <person name="Steele A.D."/>
            <person name="Gui C."/>
            <person name="Meng S."/>
            <person name="Li G."/>
            <person name="Viehrig K."/>
            <person name="Ye F."/>
            <person name="Su P."/>
            <person name="Kiefer A.F."/>
            <person name="Nichols A."/>
            <person name="Cepeda A.J."/>
            <person name="Yan W."/>
            <person name="Fan B."/>
            <person name="Jiang Y."/>
            <person name="Adhikari A."/>
            <person name="Zheng C.-J."/>
            <person name="Schuster L."/>
            <person name="Cowan T.M."/>
            <person name="Smanski M.J."/>
            <person name="Chevrette M.G."/>
            <person name="De Carvalho L.P.S."/>
            <person name="Shen B."/>
        </authorList>
    </citation>
    <scope>NUCLEOTIDE SEQUENCE [LARGE SCALE GENOMIC DNA]</scope>
    <source>
        <strain evidence="5 6">NPDC078403</strain>
    </source>
</reference>
<dbReference type="PROSITE" id="PS01124">
    <property type="entry name" value="HTH_ARAC_FAMILY_2"/>
    <property type="match status" value="1"/>
</dbReference>
<evidence type="ECO:0000313" key="6">
    <source>
        <dbReference type="Proteomes" id="UP001620262"/>
    </source>
</evidence>
<sequence>MQHNLPTNAPSKCTLATTDVDQQAGNLTNWQQKYDQVSDGRFYGCIDEVAYDGLQVFKEYTQCALRQQCKVWPNALWLGIPVNAQNSKINGLTIADNQLMCRPSDCNFELLTPAQFNIYGMVINQDTLHQIAQQQGLSLQGICEHGSPRITTSPQALQRARECIEQIIFANGGGASAALQHDILLNLVLHLLQSQLPQQKVTPSYKHRKNVVDKAKEFIHDHPDNIVTITQLCEFTYVCRRTLQYSFESILGINPLRFLRMTRLNQIRRELSDPQQNKPISMIAANWGFWHPGQFAKDYKQLFGENPSDTVKRAQL</sequence>
<dbReference type="Proteomes" id="UP001620262">
    <property type="component" value="Unassembled WGS sequence"/>
</dbReference>
<dbReference type="Pfam" id="PF12833">
    <property type="entry name" value="HTH_18"/>
    <property type="match status" value="1"/>
</dbReference>
<evidence type="ECO:0000256" key="2">
    <source>
        <dbReference type="ARBA" id="ARBA00023125"/>
    </source>
</evidence>
<evidence type="ECO:0000256" key="3">
    <source>
        <dbReference type="ARBA" id="ARBA00023163"/>
    </source>
</evidence>
<keyword evidence="3" id="KW-0804">Transcription</keyword>
<keyword evidence="2" id="KW-0238">DNA-binding</keyword>